<dbReference type="Proteomes" id="UP000334019">
    <property type="component" value="Chromosome"/>
</dbReference>
<dbReference type="EMBL" id="CP045851">
    <property type="protein sequence ID" value="QGG95418.1"/>
    <property type="molecule type" value="Genomic_DNA"/>
</dbReference>
<dbReference type="KEGG" id="atq:GH723_10095"/>
<gene>
    <name evidence="2" type="ORF">GH723_10095</name>
</gene>
<dbReference type="AlphaFoldDB" id="A0A5Q2REY5"/>
<keyword evidence="1" id="KW-0472">Membrane</keyword>
<dbReference type="RefSeq" id="WP_153759525.1">
    <property type="nucleotide sequence ID" value="NZ_CP045851.1"/>
</dbReference>
<evidence type="ECO:0000313" key="3">
    <source>
        <dbReference type="Proteomes" id="UP000334019"/>
    </source>
</evidence>
<evidence type="ECO:0000313" key="2">
    <source>
        <dbReference type="EMBL" id="QGG95418.1"/>
    </source>
</evidence>
<protein>
    <submittedName>
        <fullName evidence="2">Uncharacterized protein</fullName>
    </submittedName>
</protein>
<sequence length="540" mass="55526">MSESTLELDRRFASAVAELDRRVDAVEVPPLPVSLQREPVASAPRGRGRGAAGWVAAAAVVLALALVAAVLVADDGGQETPVATTGGHRHLVLPPEVAETYDRVVAVDGGVEAPDQGPAPVLPSLAVRVHVPAGASAPWPDVLVEVVSDVAIPAGTDPDLPEQSDLDGGSPIDVGGPEAVLTEESAGGASVIWREGGTERQLLSWGDADDLVQLVRTAVAQEAGADDPLPGHDVLFDGGLGDVVPTLGLMADDLPSDTTTIAYLHGEGDGVASPTGDAISVTTAPGGPERWRAAHAYATDVESSAVRGVDAVIARYDGGLVEVSWMEGGDTLVRVGARVVDDAGLEAVLQRIEQLVEVGEAEWEELVATHPGGQADERAEEIGDPSGPVGDQELTDRWAEEAQLDPDLVGGTSIVLSDVAARVVVRRRGPEGLELEGEIQGAARGAASSIPLSSLGGPEWGVVTDGRYLAVYGAVPPGFNGAELVRHDGSVIPTSGTAMTGAEPNLFLLLVEGTSLDELGAVEVRFGHADGVETWHVPLD</sequence>
<keyword evidence="3" id="KW-1185">Reference proteome</keyword>
<keyword evidence="1" id="KW-0812">Transmembrane</keyword>
<proteinExistence type="predicted"/>
<feature type="transmembrane region" description="Helical" evidence="1">
    <location>
        <begin position="51"/>
        <end position="73"/>
    </location>
</feature>
<name>A0A5Q2REY5_9ACTN</name>
<organism evidence="2 3">
    <name type="scientific">Actinomarinicola tropica</name>
    <dbReference type="NCBI Taxonomy" id="2789776"/>
    <lineage>
        <taxon>Bacteria</taxon>
        <taxon>Bacillati</taxon>
        <taxon>Actinomycetota</taxon>
        <taxon>Acidimicrobiia</taxon>
        <taxon>Acidimicrobiales</taxon>
        <taxon>Iamiaceae</taxon>
        <taxon>Actinomarinicola</taxon>
    </lineage>
</organism>
<reference evidence="2 3" key="1">
    <citation type="submission" date="2019-11" db="EMBL/GenBank/DDBJ databases">
        <authorList>
            <person name="He Y."/>
        </authorList>
    </citation>
    <scope>NUCLEOTIDE SEQUENCE [LARGE SCALE GENOMIC DNA]</scope>
    <source>
        <strain evidence="2 3">SCSIO 58843</strain>
    </source>
</reference>
<accession>A0A5Q2REY5</accession>
<evidence type="ECO:0000256" key="1">
    <source>
        <dbReference type="SAM" id="Phobius"/>
    </source>
</evidence>
<keyword evidence="1" id="KW-1133">Transmembrane helix</keyword>